<dbReference type="Pfam" id="PF18329">
    <property type="entry name" value="SGBP_B_XBD"/>
    <property type="match status" value="1"/>
</dbReference>
<dbReference type="Gene3D" id="2.60.40.10">
    <property type="entry name" value="Immunoglobulins"/>
    <property type="match status" value="1"/>
</dbReference>
<protein>
    <recommendedName>
        <fullName evidence="1">Surface glycan-binding protein B xyloglucan binding domain-containing protein</fullName>
    </recommendedName>
</protein>
<organism evidence="2 3">
    <name type="scientific">Bacteroides fragilis</name>
    <dbReference type="NCBI Taxonomy" id="817"/>
    <lineage>
        <taxon>Bacteria</taxon>
        <taxon>Pseudomonadati</taxon>
        <taxon>Bacteroidota</taxon>
        <taxon>Bacteroidia</taxon>
        <taxon>Bacteroidales</taxon>
        <taxon>Bacteroidaceae</taxon>
        <taxon>Bacteroides</taxon>
    </lineage>
</organism>
<gene>
    <name evidence="2" type="ORF">AC094_08810</name>
</gene>
<reference evidence="2 3" key="1">
    <citation type="journal article" date="2016" name="PLoS ONE">
        <title>Genomic Diversity of Enterotoxigenic Strains of Bacteroides fragilis.</title>
        <authorList>
            <person name="Pierce J.V."/>
            <person name="Bernstein H.D."/>
        </authorList>
    </citation>
    <scope>NUCLEOTIDE SEQUENCE [LARGE SCALE GENOMIC DNA]</scope>
    <source>
        <strain evidence="2 3">20793-3</strain>
    </source>
</reference>
<comment type="caution">
    <text evidence="2">The sequence shown here is derived from an EMBL/GenBank/DDBJ whole genome shotgun (WGS) entry which is preliminary data.</text>
</comment>
<name>A0A853Q1K5_BACFG</name>
<sequence length="383" mass="43135">MVMNIFVTFKTEDTMKTFRYILFAWVILGCGLFTSCKDDEVEYAPLAITRVSAVSDREQAIEQVDLGQYIIVQGSGLNAVSTLLINDVVVDLDNAYITPKEITFSVPRTIPGEVNNLITLMSDQATVTTPVSVFIPDLRVDGMYNEFTPAGETMKVVGDFFDIYGITPESGKLFFGDKEMVITKATADTIYFQLPEDAVAGSKIRLISPIEGEVIVSGKYMEKGNMLCDFDPYDGWGGGANYVSSGPEPQPYSGQYSHFKLSKNDADDWAWNDFTGIAQKNVTYWQEVLENPQDYWFKFEVCTLVPLTKRLIRFYFEQINYDWAPFSPSLPFKTNGEWQTVTIDLADMWKGDLPNTSMLQIMGNGLAEDTDICFDNFRIVPKD</sequence>
<dbReference type="InterPro" id="IPR040475">
    <property type="entry name" value="SGBP_B_XBD"/>
</dbReference>
<dbReference type="EMBL" id="LIDT01000009">
    <property type="protein sequence ID" value="OCR35072.1"/>
    <property type="molecule type" value="Genomic_DNA"/>
</dbReference>
<dbReference type="Proteomes" id="UP000093197">
    <property type="component" value="Unassembled WGS sequence"/>
</dbReference>
<proteinExistence type="predicted"/>
<evidence type="ECO:0000313" key="3">
    <source>
        <dbReference type="Proteomes" id="UP000093197"/>
    </source>
</evidence>
<dbReference type="GO" id="GO:0030247">
    <property type="term" value="F:polysaccharide binding"/>
    <property type="evidence" value="ECO:0007669"/>
    <property type="project" value="InterPro"/>
</dbReference>
<dbReference type="AlphaFoldDB" id="A0A853Q1K5"/>
<dbReference type="InterPro" id="IPR013783">
    <property type="entry name" value="Ig-like_fold"/>
</dbReference>
<evidence type="ECO:0000313" key="2">
    <source>
        <dbReference type="EMBL" id="OCR35072.1"/>
    </source>
</evidence>
<evidence type="ECO:0000259" key="1">
    <source>
        <dbReference type="Pfam" id="PF18329"/>
    </source>
</evidence>
<accession>A0A853Q1K5</accession>
<dbReference type="Gene3D" id="2.60.120.260">
    <property type="entry name" value="Galactose-binding domain-like"/>
    <property type="match status" value="1"/>
</dbReference>
<feature type="domain" description="Surface glycan-binding protein B xyloglucan binding" evidence="1">
    <location>
        <begin position="220"/>
        <end position="381"/>
    </location>
</feature>